<proteinExistence type="predicted"/>
<protein>
    <submittedName>
        <fullName evidence="2">Uncharacterized protein</fullName>
    </submittedName>
</protein>
<dbReference type="PANTHER" id="PTHR36054:SF2">
    <property type="entry name" value="PROTEIN SICKLE"/>
    <property type="match status" value="1"/>
</dbReference>
<feature type="compositionally biased region" description="Gly residues" evidence="1">
    <location>
        <begin position="207"/>
        <end position="217"/>
    </location>
</feature>
<dbReference type="GO" id="GO:0035196">
    <property type="term" value="P:miRNA processing"/>
    <property type="evidence" value="ECO:0007669"/>
    <property type="project" value="InterPro"/>
</dbReference>
<gene>
    <name evidence="2" type="ORF">DM860_017120</name>
</gene>
<feature type="compositionally biased region" description="Basic and acidic residues" evidence="1">
    <location>
        <begin position="1"/>
        <end position="25"/>
    </location>
</feature>
<dbReference type="InterPro" id="IPR028265">
    <property type="entry name" value="TTDN1/SICKLE"/>
</dbReference>
<feature type="region of interest" description="Disordered" evidence="1">
    <location>
        <begin position="1"/>
        <end position="55"/>
    </location>
</feature>
<evidence type="ECO:0000313" key="2">
    <source>
        <dbReference type="EMBL" id="RAL47079.1"/>
    </source>
</evidence>
<feature type="region of interest" description="Disordered" evidence="1">
    <location>
        <begin position="195"/>
        <end position="217"/>
    </location>
</feature>
<dbReference type="Pfam" id="PF15502">
    <property type="entry name" value="MPLKIP"/>
    <property type="match status" value="1"/>
</dbReference>
<dbReference type="PANTHER" id="PTHR36054">
    <property type="entry name" value="PROTEIN SICKLE"/>
    <property type="match status" value="1"/>
</dbReference>
<name>A0A328DRV0_9ASTE</name>
<evidence type="ECO:0000313" key="3">
    <source>
        <dbReference type="Proteomes" id="UP000249390"/>
    </source>
</evidence>
<feature type="compositionally biased region" description="Low complexity" evidence="1">
    <location>
        <begin position="195"/>
        <end position="206"/>
    </location>
</feature>
<dbReference type="AlphaFoldDB" id="A0A328DRV0"/>
<sequence length="301" mass="33097">MEESEKRRERLKAMRMEADCVRGKAENSSMGVRSGNGLANPLLSENQTSQQGVADLRPRFDYYTDPMAAYSADKRRNNHIPQVVSQPHFTPRPASSNVPGYPSQGSYFQHDQRPSQVHLPPFRPPMGSSPVHDRLPGSPQNAWVSPCGPPSNNYPPNFTRFSNSPNHGYGQGGHGFGYGRGGPMFSNSPRPISVPGGSSSPYQYQGSGRGGRGGGRWQGNNVDNQQQSRYFNRSMIEDPWARLQPTIWKKKVNANPNSLWMPNSISSVKKARVSEGPAVNIPPQQSLAEYLAASFGQAVND</sequence>
<feature type="compositionally biased region" description="Polar residues" evidence="1">
    <location>
        <begin position="43"/>
        <end position="52"/>
    </location>
</feature>
<dbReference type="GO" id="GO:0000398">
    <property type="term" value="P:mRNA splicing, via spliceosome"/>
    <property type="evidence" value="ECO:0007669"/>
    <property type="project" value="InterPro"/>
</dbReference>
<keyword evidence="3" id="KW-1185">Reference proteome</keyword>
<dbReference type="Proteomes" id="UP000249390">
    <property type="component" value="Unassembled WGS sequence"/>
</dbReference>
<reference evidence="2 3" key="1">
    <citation type="submission" date="2018-06" db="EMBL/GenBank/DDBJ databases">
        <title>The Genome of Cuscuta australis (Dodder) Provides Insight into the Evolution of Plant Parasitism.</title>
        <authorList>
            <person name="Liu H."/>
        </authorList>
    </citation>
    <scope>NUCLEOTIDE SEQUENCE [LARGE SCALE GENOMIC DNA]</scope>
    <source>
        <strain evidence="3">cv. Yunnan</strain>
        <tissue evidence="2">Vines</tissue>
    </source>
</reference>
<organism evidence="2 3">
    <name type="scientific">Cuscuta australis</name>
    <dbReference type="NCBI Taxonomy" id="267555"/>
    <lineage>
        <taxon>Eukaryota</taxon>
        <taxon>Viridiplantae</taxon>
        <taxon>Streptophyta</taxon>
        <taxon>Embryophyta</taxon>
        <taxon>Tracheophyta</taxon>
        <taxon>Spermatophyta</taxon>
        <taxon>Magnoliopsida</taxon>
        <taxon>eudicotyledons</taxon>
        <taxon>Gunneridae</taxon>
        <taxon>Pentapetalae</taxon>
        <taxon>asterids</taxon>
        <taxon>lamiids</taxon>
        <taxon>Solanales</taxon>
        <taxon>Convolvulaceae</taxon>
        <taxon>Cuscuteae</taxon>
        <taxon>Cuscuta</taxon>
        <taxon>Cuscuta subgen. Grammica</taxon>
        <taxon>Cuscuta sect. Cleistogrammica</taxon>
    </lineage>
</organism>
<dbReference type="EMBL" id="NQVE01000119">
    <property type="protein sequence ID" value="RAL47079.1"/>
    <property type="molecule type" value="Genomic_DNA"/>
</dbReference>
<dbReference type="InterPro" id="IPR039292">
    <property type="entry name" value="SICKLE"/>
</dbReference>
<evidence type="ECO:0000256" key="1">
    <source>
        <dbReference type="SAM" id="MobiDB-lite"/>
    </source>
</evidence>
<accession>A0A328DRV0</accession>
<comment type="caution">
    <text evidence="2">The sequence shown here is derived from an EMBL/GenBank/DDBJ whole genome shotgun (WGS) entry which is preliminary data.</text>
</comment>